<evidence type="ECO:0000313" key="1">
    <source>
        <dbReference type="EnsemblPlants" id="KQL23813"/>
    </source>
</evidence>
<evidence type="ECO:0000313" key="2">
    <source>
        <dbReference type="Proteomes" id="UP000004995"/>
    </source>
</evidence>
<sequence>MTNVPKIRIPRLHDLLSRPLGCLTGHPLQAFNELFDQFDQTYLRTLVPSKLLYATLLELLIV</sequence>
<reference evidence="1" key="2">
    <citation type="submission" date="2018-08" db="UniProtKB">
        <authorList>
            <consortium name="EnsemblPlants"/>
        </authorList>
    </citation>
    <scope>IDENTIFICATION</scope>
    <source>
        <strain evidence="1">Yugu1</strain>
    </source>
</reference>
<keyword evidence="2" id="KW-1185">Reference proteome</keyword>
<accession>K4A415</accession>
<dbReference type="HOGENOM" id="CLU_2908358_0_0_1"/>
<dbReference type="Proteomes" id="UP000004995">
    <property type="component" value="Unassembled WGS sequence"/>
</dbReference>
<dbReference type="InParanoid" id="K4A415"/>
<dbReference type="AlphaFoldDB" id="K4A415"/>
<organism evidence="1 2">
    <name type="scientific">Setaria italica</name>
    <name type="common">Foxtail millet</name>
    <name type="synonym">Panicum italicum</name>
    <dbReference type="NCBI Taxonomy" id="4555"/>
    <lineage>
        <taxon>Eukaryota</taxon>
        <taxon>Viridiplantae</taxon>
        <taxon>Streptophyta</taxon>
        <taxon>Embryophyta</taxon>
        <taxon>Tracheophyta</taxon>
        <taxon>Spermatophyta</taxon>
        <taxon>Magnoliopsida</taxon>
        <taxon>Liliopsida</taxon>
        <taxon>Poales</taxon>
        <taxon>Poaceae</taxon>
        <taxon>PACMAD clade</taxon>
        <taxon>Panicoideae</taxon>
        <taxon>Panicodae</taxon>
        <taxon>Paniceae</taxon>
        <taxon>Cenchrinae</taxon>
        <taxon>Setaria</taxon>
    </lineage>
</organism>
<proteinExistence type="predicted"/>
<dbReference type="EnsemblPlants" id="KQL23813">
    <property type="protein sequence ID" value="KQL23813"/>
    <property type="gene ID" value="SETIT_033619mg"/>
</dbReference>
<protein>
    <submittedName>
        <fullName evidence="1">Uncharacterized protein</fullName>
    </submittedName>
</protein>
<dbReference type="Gramene" id="KQL23813">
    <property type="protein sequence ID" value="KQL23813"/>
    <property type="gene ID" value="SETIT_033619mg"/>
</dbReference>
<dbReference type="EMBL" id="AGNK02000939">
    <property type="status" value="NOT_ANNOTATED_CDS"/>
    <property type="molecule type" value="Genomic_DNA"/>
</dbReference>
<reference evidence="2" key="1">
    <citation type="journal article" date="2012" name="Nat. Biotechnol.">
        <title>Reference genome sequence of the model plant Setaria.</title>
        <authorList>
            <person name="Bennetzen J.L."/>
            <person name="Schmutz J."/>
            <person name="Wang H."/>
            <person name="Percifield R."/>
            <person name="Hawkins J."/>
            <person name="Pontaroli A.C."/>
            <person name="Estep M."/>
            <person name="Feng L."/>
            <person name="Vaughn J.N."/>
            <person name="Grimwood J."/>
            <person name="Jenkins J."/>
            <person name="Barry K."/>
            <person name="Lindquist E."/>
            <person name="Hellsten U."/>
            <person name="Deshpande S."/>
            <person name="Wang X."/>
            <person name="Wu X."/>
            <person name="Mitros T."/>
            <person name="Triplett J."/>
            <person name="Yang X."/>
            <person name="Ye C.Y."/>
            <person name="Mauro-Herrera M."/>
            <person name="Wang L."/>
            <person name="Li P."/>
            <person name="Sharma M."/>
            <person name="Sharma R."/>
            <person name="Ronald P.C."/>
            <person name="Panaud O."/>
            <person name="Kellogg E.A."/>
            <person name="Brutnell T.P."/>
            <person name="Doust A.N."/>
            <person name="Tuskan G.A."/>
            <person name="Rokhsar D."/>
            <person name="Devos K.M."/>
        </authorList>
    </citation>
    <scope>NUCLEOTIDE SEQUENCE [LARGE SCALE GENOMIC DNA]</scope>
    <source>
        <strain evidence="2">cv. Yugu1</strain>
    </source>
</reference>
<name>K4A415_SETIT</name>